<name>A0A2K8SM99_9NOSO</name>
<dbReference type="EMBL" id="CP024785">
    <property type="protein sequence ID" value="AUB36538.1"/>
    <property type="molecule type" value="Genomic_DNA"/>
</dbReference>
<reference evidence="1 2" key="1">
    <citation type="submission" date="2017-11" db="EMBL/GenBank/DDBJ databases">
        <title>Complete genome of a free-living desiccation-tolerant cyanobacterium and its photosynthetic adaptation to extreme terrestrial habitat.</title>
        <authorList>
            <person name="Shang J."/>
        </authorList>
    </citation>
    <scope>NUCLEOTIDE SEQUENCE [LARGE SCALE GENOMIC DNA]</scope>
    <source>
        <strain evidence="1 2">CCNUN1</strain>
    </source>
</reference>
<organism evidence="1 2">
    <name type="scientific">Nostoc flagelliforme CCNUN1</name>
    <dbReference type="NCBI Taxonomy" id="2038116"/>
    <lineage>
        <taxon>Bacteria</taxon>
        <taxon>Bacillati</taxon>
        <taxon>Cyanobacteriota</taxon>
        <taxon>Cyanophyceae</taxon>
        <taxon>Nostocales</taxon>
        <taxon>Nostocaceae</taxon>
        <taxon>Nostoc</taxon>
    </lineage>
</organism>
<evidence type="ECO:0000313" key="1">
    <source>
        <dbReference type="EMBL" id="AUB36538.1"/>
    </source>
</evidence>
<evidence type="ECO:0000313" key="2">
    <source>
        <dbReference type="Proteomes" id="UP000232003"/>
    </source>
</evidence>
<dbReference type="AlphaFoldDB" id="A0A2K8SM99"/>
<sequence>MNHISRKGTAMLCPYGVVYLPDENSCNFLETPLKAVFG</sequence>
<accession>A0A2K8SM99</accession>
<gene>
    <name evidence="1" type="ORF">COO91_02453</name>
</gene>
<proteinExistence type="predicted"/>
<keyword evidence="2" id="KW-1185">Reference proteome</keyword>
<dbReference type="KEGG" id="nfl:COO91_02453"/>
<dbReference type="Proteomes" id="UP000232003">
    <property type="component" value="Chromosome"/>
</dbReference>
<protein>
    <submittedName>
        <fullName evidence="1">Uncharacterized protein</fullName>
    </submittedName>
</protein>